<dbReference type="PROSITE" id="PS50106">
    <property type="entry name" value="PDZ"/>
    <property type="match status" value="1"/>
</dbReference>
<dbReference type="OrthoDB" id="6021951at2759"/>
<proteinExistence type="predicted"/>
<feature type="domain" description="PDZ" evidence="1">
    <location>
        <begin position="42"/>
        <end position="112"/>
    </location>
</feature>
<dbReference type="OMA" id="RGGREHN"/>
<protein>
    <recommendedName>
        <fullName evidence="1">PDZ domain-containing protein</fullName>
    </recommendedName>
</protein>
<reference evidence="2" key="1">
    <citation type="submission" date="2022-11" db="UniProtKB">
        <authorList>
            <consortium name="EnsemblMetazoa"/>
        </authorList>
    </citation>
    <scope>IDENTIFICATION</scope>
</reference>
<dbReference type="Proteomes" id="UP000887568">
    <property type="component" value="Unplaced"/>
</dbReference>
<dbReference type="AlphaFoldDB" id="A0A913ZXE2"/>
<sequence>MKRHQIPVELPEYDYPPQWIPPEERIGHADYDNNLTQFLLRSVRFTRSRHSGQLGFNIRGGKEHRCGIYVSRVIPESSAFRVGMKRGDLVLSVNSMDFTNITHDEAVKILKSVKEIDIKLKYSPFGYNKTYERVESPQHHPYNEK</sequence>
<dbReference type="Gene3D" id="2.30.42.10">
    <property type="match status" value="1"/>
</dbReference>
<dbReference type="EnsemblMetazoa" id="XM_038199793.1">
    <property type="protein sequence ID" value="XP_038055721.1"/>
    <property type="gene ID" value="LOC119727749"/>
</dbReference>
<dbReference type="InterPro" id="IPR036034">
    <property type="entry name" value="PDZ_sf"/>
</dbReference>
<accession>A0A913ZXE2</accession>
<dbReference type="PANTHER" id="PTHR14063">
    <property type="entry name" value="PROTEIN LIN-7 HOMOLOG"/>
    <property type="match status" value="1"/>
</dbReference>
<organism evidence="2 3">
    <name type="scientific">Patiria miniata</name>
    <name type="common">Bat star</name>
    <name type="synonym">Asterina miniata</name>
    <dbReference type="NCBI Taxonomy" id="46514"/>
    <lineage>
        <taxon>Eukaryota</taxon>
        <taxon>Metazoa</taxon>
        <taxon>Echinodermata</taxon>
        <taxon>Eleutherozoa</taxon>
        <taxon>Asterozoa</taxon>
        <taxon>Asteroidea</taxon>
        <taxon>Valvatacea</taxon>
        <taxon>Valvatida</taxon>
        <taxon>Asterinidae</taxon>
        <taxon>Patiria</taxon>
    </lineage>
</organism>
<dbReference type="CTD" id="51248"/>
<dbReference type="SUPFAM" id="SSF50156">
    <property type="entry name" value="PDZ domain-like"/>
    <property type="match status" value="1"/>
</dbReference>
<dbReference type="RefSeq" id="XP_038055722.1">
    <property type="nucleotide sequence ID" value="XM_038199794.1"/>
</dbReference>
<evidence type="ECO:0000313" key="2">
    <source>
        <dbReference type="EnsemblMetazoa" id="XP_038055721.1"/>
    </source>
</evidence>
<keyword evidence="3" id="KW-1185">Reference proteome</keyword>
<evidence type="ECO:0000313" key="3">
    <source>
        <dbReference type="Proteomes" id="UP000887568"/>
    </source>
</evidence>
<dbReference type="EnsemblMetazoa" id="XM_038199794.1">
    <property type="protein sequence ID" value="XP_038055722.1"/>
    <property type="gene ID" value="LOC119727749"/>
</dbReference>
<dbReference type="SMART" id="SM00228">
    <property type="entry name" value="PDZ"/>
    <property type="match status" value="1"/>
</dbReference>
<dbReference type="GeneID" id="119727749"/>
<dbReference type="Pfam" id="PF00595">
    <property type="entry name" value="PDZ"/>
    <property type="match status" value="1"/>
</dbReference>
<dbReference type="RefSeq" id="XP_038055721.1">
    <property type="nucleotide sequence ID" value="XM_038199793.1"/>
</dbReference>
<name>A0A913ZXE2_PATMI</name>
<dbReference type="InterPro" id="IPR051109">
    <property type="entry name" value="MAM_complex_regulator"/>
</dbReference>
<evidence type="ECO:0000259" key="1">
    <source>
        <dbReference type="PROSITE" id="PS50106"/>
    </source>
</evidence>
<dbReference type="InterPro" id="IPR001478">
    <property type="entry name" value="PDZ"/>
</dbReference>